<dbReference type="SUPFAM" id="SSF53955">
    <property type="entry name" value="Lysozyme-like"/>
    <property type="match status" value="1"/>
</dbReference>
<sequence>MANYSGNDKARRLYQTMIDQGYSPQQASAIVGNAIQESSLNTNAVNKGDGRDGSDSIGAFQWNGPRARAFHSFAEKNGLDKSDIATHGKFVDYELRTSEKQWGDKLRNAKTFEEANDAMVSFERPRGWSAKNPRGAHAYDARLNNGINVYNSFSGDNYQPNTAVAQATYIDPAVSVQPAAAPTPPKEKGLFGDVGQKVADAVGITGDGSKENPTKLWGMEVDGENGILSDLESLSKAFSGESSAPVPQMLVPQRGGATQQKPIELASSVYKGFLDDSKRKRNGLFYG</sequence>
<protein>
    <recommendedName>
        <fullName evidence="1">Phage tail lysozyme domain-containing protein</fullName>
    </recommendedName>
</protein>
<dbReference type="AlphaFoldDB" id="A0AAJ4N5S0"/>
<dbReference type="RefSeq" id="WP_333722229.1">
    <property type="nucleotide sequence ID" value="NZ_CP049217.1"/>
</dbReference>
<dbReference type="InterPro" id="IPR023346">
    <property type="entry name" value="Lysozyme-like_dom_sf"/>
</dbReference>
<reference evidence="2" key="1">
    <citation type="submission" date="2020-02" db="EMBL/GenBank/DDBJ databases">
        <title>Unexpected conservation and global transmission of agrobacterial virulence plasmids.</title>
        <authorList>
            <person name="Weisberg A.J."/>
            <person name="Davis E.W. II"/>
            <person name="Tabima J.R."/>
            <person name="Belcher M.S."/>
            <person name="Miller M."/>
            <person name="Kuo C.-H."/>
            <person name="Loper J.E."/>
            <person name="Grunwald N.J."/>
            <person name="Putnam M.L."/>
            <person name="Chang J.H."/>
        </authorList>
    </citation>
    <scope>NUCLEOTIDE SEQUENCE</scope>
    <source>
        <strain evidence="2">Q15/94</strain>
    </source>
</reference>
<feature type="domain" description="Phage tail lysozyme" evidence="1">
    <location>
        <begin position="9"/>
        <end position="144"/>
    </location>
</feature>
<name>A0AAJ4N5S0_AGRTU</name>
<evidence type="ECO:0000313" key="2">
    <source>
        <dbReference type="EMBL" id="QTG15713.1"/>
    </source>
</evidence>
<dbReference type="Pfam" id="PF18013">
    <property type="entry name" value="Phage_lysozyme2"/>
    <property type="match status" value="1"/>
</dbReference>
<dbReference type="Proteomes" id="UP000663946">
    <property type="component" value="Chromosome 2"/>
</dbReference>
<dbReference type="InterPro" id="IPR041219">
    <property type="entry name" value="Phage_lysozyme2"/>
</dbReference>
<dbReference type="EMBL" id="CP049217">
    <property type="protein sequence ID" value="QTG15713.1"/>
    <property type="molecule type" value="Genomic_DNA"/>
</dbReference>
<organism evidence="2 3">
    <name type="scientific">Agrobacterium tumefaciens</name>
    <dbReference type="NCBI Taxonomy" id="358"/>
    <lineage>
        <taxon>Bacteria</taxon>
        <taxon>Pseudomonadati</taxon>
        <taxon>Pseudomonadota</taxon>
        <taxon>Alphaproteobacteria</taxon>
        <taxon>Hyphomicrobiales</taxon>
        <taxon>Rhizobiaceae</taxon>
        <taxon>Rhizobium/Agrobacterium group</taxon>
        <taxon>Agrobacterium</taxon>
        <taxon>Agrobacterium tumefaciens complex</taxon>
    </lineage>
</organism>
<gene>
    <name evidence="2" type="ORF">G6M86_20945</name>
</gene>
<proteinExistence type="predicted"/>
<dbReference type="Gene3D" id="1.10.530.10">
    <property type="match status" value="1"/>
</dbReference>
<accession>A0AAJ4N5S0</accession>
<evidence type="ECO:0000313" key="3">
    <source>
        <dbReference type="Proteomes" id="UP000663946"/>
    </source>
</evidence>
<evidence type="ECO:0000259" key="1">
    <source>
        <dbReference type="Pfam" id="PF18013"/>
    </source>
</evidence>